<gene>
    <name evidence="2" type="ORF">ACFFGN_15500</name>
</gene>
<evidence type="ECO:0000313" key="3">
    <source>
        <dbReference type="Proteomes" id="UP001589890"/>
    </source>
</evidence>
<dbReference type="Gene3D" id="3.30.70.100">
    <property type="match status" value="1"/>
</dbReference>
<evidence type="ECO:0000313" key="2">
    <source>
        <dbReference type="EMBL" id="MFC0625486.1"/>
    </source>
</evidence>
<evidence type="ECO:0000259" key="1">
    <source>
        <dbReference type="Pfam" id="PF07978"/>
    </source>
</evidence>
<reference evidence="2 3" key="1">
    <citation type="submission" date="2024-09" db="EMBL/GenBank/DDBJ databases">
        <authorList>
            <person name="Sun Q."/>
            <person name="Mori K."/>
        </authorList>
    </citation>
    <scope>NUCLEOTIDE SEQUENCE [LARGE SCALE GENOMIC DNA]</scope>
    <source>
        <strain evidence="2 3">CGMCC 1.15906</strain>
    </source>
</reference>
<organism evidence="2 3">
    <name type="scientific">Kribbella deserti</name>
    <dbReference type="NCBI Taxonomy" id="1926257"/>
    <lineage>
        <taxon>Bacteria</taxon>
        <taxon>Bacillati</taxon>
        <taxon>Actinomycetota</taxon>
        <taxon>Actinomycetes</taxon>
        <taxon>Propionibacteriales</taxon>
        <taxon>Kribbellaceae</taxon>
        <taxon>Kribbella</taxon>
    </lineage>
</organism>
<comment type="caution">
    <text evidence="2">The sequence shown here is derived from an EMBL/GenBank/DDBJ whole genome shotgun (WGS) entry which is preliminary data.</text>
</comment>
<dbReference type="Pfam" id="PF07978">
    <property type="entry name" value="NIPSNAP"/>
    <property type="match status" value="1"/>
</dbReference>
<dbReference type="Proteomes" id="UP001589890">
    <property type="component" value="Unassembled WGS sequence"/>
</dbReference>
<protein>
    <submittedName>
        <fullName evidence="2">NIPSNAP family protein</fullName>
    </submittedName>
</protein>
<proteinExistence type="predicted"/>
<feature type="domain" description="NIPSNAP" evidence="1">
    <location>
        <begin position="7"/>
        <end position="70"/>
    </location>
</feature>
<dbReference type="EMBL" id="JBHLTC010000018">
    <property type="protein sequence ID" value="MFC0625486.1"/>
    <property type="molecule type" value="Genomic_DNA"/>
</dbReference>
<dbReference type="RefSeq" id="WP_380047950.1">
    <property type="nucleotide sequence ID" value="NZ_JBHLTC010000018.1"/>
</dbReference>
<accession>A0ABV6QLH3</accession>
<sequence>MTTEMIEIRTYRLKPGTRDEFVRVMQEEARPLLAAAGIRVVAAGPSLVDEDGVEEAYLIRAFPSVEAQQEDAFYSSEPWLNGPREAIVSRIESYHTVVLPASVFSLLASSGSDHAEGVQ</sequence>
<keyword evidence="3" id="KW-1185">Reference proteome</keyword>
<name>A0ABV6QLH3_9ACTN</name>
<dbReference type="InterPro" id="IPR011008">
    <property type="entry name" value="Dimeric_a/b-barrel"/>
</dbReference>
<dbReference type="InterPro" id="IPR012577">
    <property type="entry name" value="NIPSNAP"/>
</dbReference>
<dbReference type="SUPFAM" id="SSF54909">
    <property type="entry name" value="Dimeric alpha+beta barrel"/>
    <property type="match status" value="1"/>
</dbReference>